<dbReference type="SUPFAM" id="SSF46785">
    <property type="entry name" value="Winged helix' DNA-binding domain"/>
    <property type="match status" value="1"/>
</dbReference>
<feature type="domain" description="HTH lysR-type" evidence="5">
    <location>
        <begin position="1"/>
        <end position="59"/>
    </location>
</feature>
<evidence type="ECO:0000256" key="2">
    <source>
        <dbReference type="ARBA" id="ARBA00023015"/>
    </source>
</evidence>
<dbReference type="Gene3D" id="1.10.10.10">
    <property type="entry name" value="Winged helix-like DNA-binding domain superfamily/Winged helix DNA-binding domain"/>
    <property type="match status" value="1"/>
</dbReference>
<sequence length="298" mass="33049">MASLNELQFLVRAGRAASLSDAARAMDISPAAASALVKRLEAELGLRLFVRSTRSLRPTAEGQAFLQRCEQGLEIIENARESLLAGRDVIRGTLQLSLPSDLGRNVVLKWLHEFGRRYPEVRFRLQFSDRLAEVYREPVDIALRYGEPADSGLIALPVAPDNRRVLCASPAYVKAHGAPAHPRELAQRNCLCFQLSERTHDRWRFSRSKESFAVDVAGGVMCDDGDAVRRLALAGAGIAYKSRLDVAEDLRRGGLVPLCEAWRGESAPLYLACADRSQLRPVVRLLREFLVERFAALA</sequence>
<reference evidence="7" key="1">
    <citation type="submission" date="2014-02" db="EMBL/GenBank/DDBJ databases">
        <authorList>
            <person name="Gan H."/>
        </authorList>
    </citation>
    <scope>NUCLEOTIDE SEQUENCE [LARGE SCALE GENOMIC DNA]</scope>
    <source>
        <strain evidence="7">S1</strain>
    </source>
</reference>
<name>A0A1L1P9C3_HYDIT</name>
<dbReference type="PANTHER" id="PTHR30537">
    <property type="entry name" value="HTH-TYPE TRANSCRIPTIONAL REGULATOR"/>
    <property type="match status" value="1"/>
</dbReference>
<dbReference type="InterPro" id="IPR005119">
    <property type="entry name" value="LysR_subst-bd"/>
</dbReference>
<evidence type="ECO:0000313" key="6">
    <source>
        <dbReference type="EMBL" id="CDN86388.1"/>
    </source>
</evidence>
<dbReference type="RefSeq" id="WP_009517259.1">
    <property type="nucleotide sequence ID" value="NZ_CCAE010000003.1"/>
</dbReference>
<gene>
    <name evidence="6" type="ORF">BN948_00789</name>
</gene>
<evidence type="ECO:0000256" key="4">
    <source>
        <dbReference type="ARBA" id="ARBA00023163"/>
    </source>
</evidence>
<dbReference type="FunFam" id="3.40.190.290:FF:000001">
    <property type="entry name" value="Transcriptional regulator, LysR family"/>
    <property type="match status" value="1"/>
</dbReference>
<evidence type="ECO:0000256" key="3">
    <source>
        <dbReference type="ARBA" id="ARBA00023125"/>
    </source>
</evidence>
<dbReference type="GO" id="GO:0003700">
    <property type="term" value="F:DNA-binding transcription factor activity"/>
    <property type="evidence" value="ECO:0007669"/>
    <property type="project" value="InterPro"/>
</dbReference>
<dbReference type="InterPro" id="IPR036390">
    <property type="entry name" value="WH_DNA-bd_sf"/>
</dbReference>
<organism evidence="6 7">
    <name type="scientific">Hydrogenophaga intermedia</name>
    <dbReference type="NCBI Taxonomy" id="65786"/>
    <lineage>
        <taxon>Bacteria</taxon>
        <taxon>Pseudomonadati</taxon>
        <taxon>Pseudomonadota</taxon>
        <taxon>Betaproteobacteria</taxon>
        <taxon>Burkholderiales</taxon>
        <taxon>Comamonadaceae</taxon>
        <taxon>Hydrogenophaga</taxon>
    </lineage>
</organism>
<accession>A0A1L1P9C3</accession>
<dbReference type="SUPFAM" id="SSF53850">
    <property type="entry name" value="Periplasmic binding protein-like II"/>
    <property type="match status" value="1"/>
</dbReference>
<keyword evidence="2" id="KW-0805">Transcription regulation</keyword>
<dbReference type="Proteomes" id="UP000028878">
    <property type="component" value="Unassembled WGS sequence"/>
</dbReference>
<evidence type="ECO:0000313" key="7">
    <source>
        <dbReference type="Proteomes" id="UP000028878"/>
    </source>
</evidence>
<keyword evidence="7" id="KW-1185">Reference proteome</keyword>
<dbReference type="GO" id="GO:0006351">
    <property type="term" value="P:DNA-templated transcription"/>
    <property type="evidence" value="ECO:0007669"/>
    <property type="project" value="TreeGrafter"/>
</dbReference>
<dbReference type="Pfam" id="PF03466">
    <property type="entry name" value="LysR_substrate"/>
    <property type="match status" value="1"/>
</dbReference>
<dbReference type="InterPro" id="IPR058163">
    <property type="entry name" value="LysR-type_TF_proteobact-type"/>
</dbReference>
<evidence type="ECO:0000259" key="5">
    <source>
        <dbReference type="PROSITE" id="PS50931"/>
    </source>
</evidence>
<dbReference type="Pfam" id="PF00126">
    <property type="entry name" value="HTH_1"/>
    <property type="match status" value="1"/>
</dbReference>
<reference evidence="7" key="2">
    <citation type="submission" date="2014-11" db="EMBL/GenBank/DDBJ databases">
        <title>Draft genome sequence of Hydrogenophaga intermedia S1.</title>
        <authorList>
            <person name="Gan H.M."/>
            <person name="Chew T.H."/>
            <person name="Stolz A."/>
        </authorList>
    </citation>
    <scope>NUCLEOTIDE SEQUENCE [LARGE SCALE GENOMIC DNA]</scope>
    <source>
        <strain evidence="7">S1</strain>
    </source>
</reference>
<proteinExistence type="inferred from homology"/>
<dbReference type="EMBL" id="CCAE010000003">
    <property type="protein sequence ID" value="CDN86388.1"/>
    <property type="molecule type" value="Genomic_DNA"/>
</dbReference>
<dbReference type="FunFam" id="1.10.10.10:FF:000001">
    <property type="entry name" value="LysR family transcriptional regulator"/>
    <property type="match status" value="1"/>
</dbReference>
<dbReference type="CDD" id="cd08422">
    <property type="entry name" value="PBP2_CrgA_like"/>
    <property type="match status" value="1"/>
</dbReference>
<comment type="similarity">
    <text evidence="1">Belongs to the LysR transcriptional regulatory family.</text>
</comment>
<dbReference type="PANTHER" id="PTHR30537:SF21">
    <property type="entry name" value="HTH-TYPE TRANSCRIPTIONAL REGULATOR SINR-RELATED"/>
    <property type="match status" value="1"/>
</dbReference>
<dbReference type="PROSITE" id="PS50931">
    <property type="entry name" value="HTH_LYSR"/>
    <property type="match status" value="1"/>
</dbReference>
<protein>
    <submittedName>
        <fullName evidence="6">LysR family transcriptional regulator</fullName>
    </submittedName>
</protein>
<dbReference type="AlphaFoldDB" id="A0A1L1P9C3"/>
<keyword evidence="3" id="KW-0238">DNA-binding</keyword>
<dbReference type="GO" id="GO:0043565">
    <property type="term" value="F:sequence-specific DNA binding"/>
    <property type="evidence" value="ECO:0007669"/>
    <property type="project" value="TreeGrafter"/>
</dbReference>
<dbReference type="Gene3D" id="3.40.190.290">
    <property type="match status" value="1"/>
</dbReference>
<keyword evidence="4" id="KW-0804">Transcription</keyword>
<evidence type="ECO:0000256" key="1">
    <source>
        <dbReference type="ARBA" id="ARBA00009437"/>
    </source>
</evidence>
<dbReference type="InterPro" id="IPR036388">
    <property type="entry name" value="WH-like_DNA-bd_sf"/>
</dbReference>
<dbReference type="InterPro" id="IPR000847">
    <property type="entry name" value="LysR_HTH_N"/>
</dbReference>